<evidence type="ECO:0008006" key="4">
    <source>
        <dbReference type="Google" id="ProtNLM"/>
    </source>
</evidence>
<dbReference type="OrthoDB" id="291792at2759"/>
<reference evidence="2 3" key="1">
    <citation type="submission" date="2016-11" db="EMBL/GenBank/DDBJ databases">
        <title>The macronuclear genome of Stentor coeruleus: a giant cell with tiny introns.</title>
        <authorList>
            <person name="Slabodnick M."/>
            <person name="Ruby J.G."/>
            <person name="Reiff S.B."/>
            <person name="Swart E.C."/>
            <person name="Gosai S."/>
            <person name="Prabakaran S."/>
            <person name="Witkowska E."/>
            <person name="Larue G.E."/>
            <person name="Fisher S."/>
            <person name="Freeman R.M."/>
            <person name="Gunawardena J."/>
            <person name="Chu W."/>
            <person name="Stover N.A."/>
            <person name="Gregory B.D."/>
            <person name="Nowacki M."/>
            <person name="Derisi J."/>
            <person name="Roy S.W."/>
            <person name="Marshall W.F."/>
            <person name="Sood P."/>
        </authorList>
    </citation>
    <scope>NUCLEOTIDE SEQUENCE [LARGE SCALE GENOMIC DNA]</scope>
    <source>
        <strain evidence="2">WM001</strain>
    </source>
</reference>
<dbReference type="PANTHER" id="PTHR12459">
    <property type="entry name" value="TRANSMEMBRANE PROTEIN 135-RELATED"/>
    <property type="match status" value="1"/>
</dbReference>
<evidence type="ECO:0000256" key="1">
    <source>
        <dbReference type="SAM" id="Phobius"/>
    </source>
</evidence>
<evidence type="ECO:0000313" key="3">
    <source>
        <dbReference type="Proteomes" id="UP000187209"/>
    </source>
</evidence>
<dbReference type="InterPro" id="IPR026749">
    <property type="entry name" value="Tmem135"/>
</dbReference>
<feature type="transmembrane region" description="Helical" evidence="1">
    <location>
        <begin position="40"/>
        <end position="60"/>
    </location>
</feature>
<sequence length="201" mass="23277">MSKPLISKQLIDLYRKGGYVACSNFHYGSCELEALRRMRLIAGGFAMFYGPAHVLPVIIFKLKQLKKDPIPTLTHMFVNVIRSVLFGCSIMGVIRYTMCRTHQLFNGTSHINWIIIGILSSLTIFFEAKSRRGELTLYLIPRVIETVWNVMKKYGFPIRIKFFEVLIFGFAMGILMFFMHNDDKHIKPTYRSSLRHLFGTN</sequence>
<accession>A0A1R2BZ87</accession>
<gene>
    <name evidence="2" type="ORF">SteCoe_17301</name>
</gene>
<protein>
    <recommendedName>
        <fullName evidence="4">Transmembrane protein 135 N-terminal domain-containing protein</fullName>
    </recommendedName>
</protein>
<comment type="caution">
    <text evidence="2">The sequence shown here is derived from an EMBL/GenBank/DDBJ whole genome shotgun (WGS) entry which is preliminary data.</text>
</comment>
<feature type="transmembrane region" description="Helical" evidence="1">
    <location>
        <begin position="110"/>
        <end position="128"/>
    </location>
</feature>
<feature type="transmembrane region" description="Helical" evidence="1">
    <location>
        <begin position="80"/>
        <end position="98"/>
    </location>
</feature>
<keyword evidence="3" id="KW-1185">Reference proteome</keyword>
<dbReference type="PANTHER" id="PTHR12459:SF15">
    <property type="entry name" value="TRANSMEMBRANE PROTEIN 135"/>
    <property type="match status" value="1"/>
</dbReference>
<dbReference type="Proteomes" id="UP000187209">
    <property type="component" value="Unassembled WGS sequence"/>
</dbReference>
<proteinExistence type="predicted"/>
<keyword evidence="1" id="KW-1133">Transmembrane helix</keyword>
<dbReference type="AlphaFoldDB" id="A0A1R2BZ87"/>
<name>A0A1R2BZ87_9CILI</name>
<keyword evidence="1" id="KW-0472">Membrane</keyword>
<dbReference type="EMBL" id="MPUH01000354">
    <property type="protein sequence ID" value="OMJ82084.1"/>
    <property type="molecule type" value="Genomic_DNA"/>
</dbReference>
<keyword evidence="1" id="KW-0812">Transmembrane</keyword>
<evidence type="ECO:0000313" key="2">
    <source>
        <dbReference type="EMBL" id="OMJ82084.1"/>
    </source>
</evidence>
<feature type="transmembrane region" description="Helical" evidence="1">
    <location>
        <begin position="158"/>
        <end position="178"/>
    </location>
</feature>
<organism evidence="2 3">
    <name type="scientific">Stentor coeruleus</name>
    <dbReference type="NCBI Taxonomy" id="5963"/>
    <lineage>
        <taxon>Eukaryota</taxon>
        <taxon>Sar</taxon>
        <taxon>Alveolata</taxon>
        <taxon>Ciliophora</taxon>
        <taxon>Postciliodesmatophora</taxon>
        <taxon>Heterotrichea</taxon>
        <taxon>Heterotrichida</taxon>
        <taxon>Stentoridae</taxon>
        <taxon>Stentor</taxon>
    </lineage>
</organism>